<dbReference type="InterPro" id="IPR002734">
    <property type="entry name" value="RibDG_C"/>
</dbReference>
<dbReference type="AlphaFoldDB" id="A0A1G7MRA5"/>
<evidence type="ECO:0000256" key="8">
    <source>
        <dbReference type="ARBA" id="ARBA00022833"/>
    </source>
</evidence>
<dbReference type="CDD" id="cd01284">
    <property type="entry name" value="Riboflavin_deaminase-reductase"/>
    <property type="match status" value="1"/>
</dbReference>
<dbReference type="GO" id="GO:0008703">
    <property type="term" value="F:5-amino-6-(5-phosphoribosylamino)uracil reductase activity"/>
    <property type="evidence" value="ECO:0007669"/>
    <property type="project" value="UniProtKB-EC"/>
</dbReference>
<dbReference type="PIRSF" id="PIRSF006769">
    <property type="entry name" value="RibD"/>
    <property type="match status" value="1"/>
</dbReference>
<dbReference type="UniPathway" id="UPA00275">
    <property type="reaction ID" value="UER00401"/>
</dbReference>
<feature type="binding site" evidence="14">
    <location>
        <position position="205"/>
    </location>
    <ligand>
        <name>NADP(+)</name>
        <dbReference type="ChEBI" id="CHEBI:58349"/>
    </ligand>
</feature>
<evidence type="ECO:0000259" key="16">
    <source>
        <dbReference type="PROSITE" id="PS51747"/>
    </source>
</evidence>
<dbReference type="PROSITE" id="PS51747">
    <property type="entry name" value="CYT_DCMP_DEAMINASES_2"/>
    <property type="match status" value="1"/>
</dbReference>
<feature type="binding site" evidence="14">
    <location>
        <position position="232"/>
    </location>
    <ligand>
        <name>NADP(+)</name>
        <dbReference type="ChEBI" id="CHEBI:58349"/>
    </ligand>
</feature>
<dbReference type="EMBL" id="LT629690">
    <property type="protein sequence ID" value="SDF63649.1"/>
    <property type="molecule type" value="Genomic_DNA"/>
</dbReference>
<accession>A0A1G7MRA5</accession>
<keyword evidence="12" id="KW-0378">Hydrolase</keyword>
<evidence type="ECO:0000256" key="5">
    <source>
        <dbReference type="ARBA" id="ARBA00007417"/>
    </source>
</evidence>
<dbReference type="PANTHER" id="PTHR38011:SF7">
    <property type="entry name" value="2,5-DIAMINO-6-RIBOSYLAMINO-4(3H)-PYRIMIDINONE 5'-PHOSPHATE REDUCTASE"/>
    <property type="match status" value="1"/>
</dbReference>
<evidence type="ECO:0000256" key="2">
    <source>
        <dbReference type="ARBA" id="ARBA00004882"/>
    </source>
</evidence>
<feature type="binding site" evidence="14">
    <location>
        <position position="216"/>
    </location>
    <ligand>
        <name>substrate</name>
    </ligand>
</feature>
<evidence type="ECO:0000313" key="18">
    <source>
        <dbReference type="Proteomes" id="UP000182427"/>
    </source>
</evidence>
<evidence type="ECO:0000256" key="11">
    <source>
        <dbReference type="ARBA" id="ARBA00023268"/>
    </source>
</evidence>
<protein>
    <recommendedName>
        <fullName evidence="12">Riboflavin biosynthesis protein RibD</fullName>
    </recommendedName>
    <domain>
        <recommendedName>
            <fullName evidence="12">Diaminohydroxyphosphoribosylaminopyrimidine deaminase</fullName>
            <shortName evidence="12">DRAP deaminase</shortName>
            <ecNumber evidence="12">3.5.4.26</ecNumber>
        </recommendedName>
        <alternativeName>
            <fullName evidence="12">Riboflavin-specific deaminase</fullName>
        </alternativeName>
    </domain>
    <domain>
        <recommendedName>
            <fullName evidence="12">5-amino-6-(5-phosphoribosylamino)uracil reductase</fullName>
            <ecNumber evidence="12">1.1.1.193</ecNumber>
        </recommendedName>
        <alternativeName>
            <fullName evidence="12">HTP reductase</fullName>
        </alternativeName>
    </domain>
</protein>
<evidence type="ECO:0000256" key="1">
    <source>
        <dbReference type="ARBA" id="ARBA00002151"/>
    </source>
</evidence>
<sequence>MPFSATDKAHMERALELARATLGLASPNPQVGCVIAHGNEIVGEGAHRYDLRDHAEIVAMKQAGERVRGATAYVTLEPCSHHGRTGPCSNALLDAGIARVVAATLDPNPLVAGKGMAILENGGVIAEHGLMEREARRMNDAFARHILTGMPLVTLKSALSVDGMLAPLPVQRTANAPFWLTGTAAREEVHRFRHASDAILTGIGTVLADDPMMTDRSNLQRRRRLLRVVLDTHCRLPLSSRLAESVNDDLIVFCAKSAPNDRQRALRQRGVTVETIPTLTPAQRGTQGRRLELDLRAVLKRLGDLDILSVLLESGSGLNGAFLNAGLVDKAVLFFSETELGSNAIPFASHGPTAFGLIEQLSDIDRCDFVSDLSNGARQVDACVRGTLHDPWAETFTLTPTPAASR</sequence>
<evidence type="ECO:0000256" key="6">
    <source>
        <dbReference type="ARBA" id="ARBA00022619"/>
    </source>
</evidence>
<dbReference type="GO" id="GO:0009231">
    <property type="term" value="P:riboflavin biosynthetic process"/>
    <property type="evidence" value="ECO:0007669"/>
    <property type="project" value="UniProtKB-UniPathway"/>
</dbReference>
<dbReference type="InterPro" id="IPR016193">
    <property type="entry name" value="Cytidine_deaminase-like"/>
</dbReference>
<dbReference type="InterPro" id="IPR004794">
    <property type="entry name" value="Eubact_RibD"/>
</dbReference>
<feature type="binding site" evidence="14">
    <location>
        <position position="179"/>
    </location>
    <ligand>
        <name>NADP(+)</name>
        <dbReference type="ChEBI" id="CHEBI:58349"/>
    </ligand>
</feature>
<feature type="binding site" evidence="15">
    <location>
        <position position="79"/>
    </location>
    <ligand>
        <name>Zn(2+)</name>
        <dbReference type="ChEBI" id="CHEBI:29105"/>
        <note>catalytic</note>
    </ligand>
</feature>
<dbReference type="InterPro" id="IPR024072">
    <property type="entry name" value="DHFR-like_dom_sf"/>
</dbReference>
<evidence type="ECO:0000256" key="13">
    <source>
        <dbReference type="PIRSR" id="PIRSR006769-1"/>
    </source>
</evidence>
<dbReference type="Proteomes" id="UP000182427">
    <property type="component" value="Chromosome I"/>
</dbReference>
<dbReference type="GO" id="GO:0008835">
    <property type="term" value="F:diaminohydroxyphosphoribosylaminopyrimidine deaminase activity"/>
    <property type="evidence" value="ECO:0007669"/>
    <property type="project" value="UniProtKB-EC"/>
</dbReference>
<keyword evidence="6 12" id="KW-0686">Riboflavin biosynthesis</keyword>
<gene>
    <name evidence="17" type="ORF">SAMN05444167_2868</name>
</gene>
<feature type="domain" description="CMP/dCMP-type deaminase" evidence="16">
    <location>
        <begin position="5"/>
        <end position="127"/>
    </location>
</feature>
<dbReference type="RefSeq" id="WP_083345742.1">
    <property type="nucleotide sequence ID" value="NZ_LT629690.1"/>
</dbReference>
<comment type="similarity">
    <text evidence="5 12">In the C-terminal section; belongs to the HTP reductase family.</text>
</comment>
<keyword evidence="9 12" id="KW-0521">NADP</keyword>
<evidence type="ECO:0000256" key="15">
    <source>
        <dbReference type="PIRSR" id="PIRSR006769-3"/>
    </source>
</evidence>
<comment type="catalytic activity">
    <reaction evidence="12">
        <text>5-amino-6-(5-phospho-D-ribitylamino)uracil + NADP(+) = 5-amino-6-(5-phospho-D-ribosylamino)uracil + NADPH + H(+)</text>
        <dbReference type="Rhea" id="RHEA:17845"/>
        <dbReference type="ChEBI" id="CHEBI:15378"/>
        <dbReference type="ChEBI" id="CHEBI:57783"/>
        <dbReference type="ChEBI" id="CHEBI:58349"/>
        <dbReference type="ChEBI" id="CHEBI:58421"/>
        <dbReference type="ChEBI" id="CHEBI:58453"/>
        <dbReference type="EC" id="1.1.1.193"/>
    </reaction>
</comment>
<evidence type="ECO:0000256" key="10">
    <source>
        <dbReference type="ARBA" id="ARBA00023002"/>
    </source>
</evidence>
<keyword evidence="11" id="KW-0511">Multifunctional enzyme</keyword>
<evidence type="ECO:0000256" key="12">
    <source>
        <dbReference type="PIRNR" id="PIRNR006769"/>
    </source>
</evidence>
<dbReference type="Pfam" id="PF01872">
    <property type="entry name" value="RibD_C"/>
    <property type="match status" value="1"/>
</dbReference>
<dbReference type="NCBIfam" id="TIGR00326">
    <property type="entry name" value="eubact_ribD"/>
    <property type="match status" value="1"/>
</dbReference>
<feature type="binding site" evidence="14">
    <location>
        <begin position="315"/>
        <end position="321"/>
    </location>
    <ligand>
        <name>NADP(+)</name>
        <dbReference type="ChEBI" id="CHEBI:58349"/>
    </ligand>
</feature>
<comment type="pathway">
    <text evidence="2 12">Cofactor biosynthesis; riboflavin biosynthesis; 5-amino-6-(D-ribitylamino)uracil from GTP: step 2/4.</text>
</comment>
<dbReference type="PANTHER" id="PTHR38011">
    <property type="entry name" value="DIHYDROFOLATE REDUCTASE FAMILY PROTEIN (AFU_ORTHOLOGUE AFUA_8G06820)"/>
    <property type="match status" value="1"/>
</dbReference>
<dbReference type="EC" id="1.1.1.193" evidence="12"/>
<dbReference type="GO" id="GO:0008270">
    <property type="term" value="F:zinc ion binding"/>
    <property type="evidence" value="ECO:0007669"/>
    <property type="project" value="InterPro"/>
</dbReference>
<feature type="binding site" evidence="14">
    <location>
        <position position="158"/>
    </location>
    <ligand>
        <name>NADP(+)</name>
        <dbReference type="ChEBI" id="CHEBI:58349"/>
    </ligand>
</feature>
<dbReference type="InterPro" id="IPR002125">
    <property type="entry name" value="CMP_dCMP_dom"/>
</dbReference>
<keyword evidence="18" id="KW-1185">Reference proteome</keyword>
<comment type="catalytic activity">
    <reaction evidence="12">
        <text>2,5-diamino-6-hydroxy-4-(5-phosphoribosylamino)-pyrimidine + H2O + H(+) = 5-amino-6-(5-phospho-D-ribosylamino)uracil + NH4(+)</text>
        <dbReference type="Rhea" id="RHEA:21868"/>
        <dbReference type="ChEBI" id="CHEBI:15377"/>
        <dbReference type="ChEBI" id="CHEBI:15378"/>
        <dbReference type="ChEBI" id="CHEBI:28938"/>
        <dbReference type="ChEBI" id="CHEBI:58453"/>
        <dbReference type="ChEBI" id="CHEBI:58614"/>
        <dbReference type="EC" id="3.5.4.26"/>
    </reaction>
</comment>
<feature type="binding site" evidence="14">
    <location>
        <position position="193"/>
    </location>
    <ligand>
        <name>substrate</name>
    </ligand>
</feature>
<comment type="cofactor">
    <cofactor evidence="12 15">
        <name>Zn(2+)</name>
        <dbReference type="ChEBI" id="CHEBI:29105"/>
    </cofactor>
    <text evidence="12 15">Binds 1 zinc ion.</text>
</comment>
<dbReference type="InterPro" id="IPR050765">
    <property type="entry name" value="Riboflavin_Biosynth_HTPR"/>
</dbReference>
<dbReference type="SUPFAM" id="SSF53927">
    <property type="entry name" value="Cytidine deaminase-like"/>
    <property type="match status" value="1"/>
</dbReference>
<name>A0A1G7MRA5_9BACT</name>
<proteinExistence type="inferred from homology"/>
<dbReference type="Gene3D" id="3.40.430.10">
    <property type="entry name" value="Dihydrofolate Reductase, subunit A"/>
    <property type="match status" value="1"/>
</dbReference>
<keyword evidence="8 12" id="KW-0862">Zinc</keyword>
<comment type="function">
    <text evidence="1 12">Converts 2,5-diamino-6-(ribosylamino)-4(3h)-pyrimidinone 5'-phosphate into 5-amino-6-(ribosylamino)-2,4(1h,3h)-pyrimidinedione 5'-phosphate.</text>
</comment>
<evidence type="ECO:0000313" key="17">
    <source>
        <dbReference type="EMBL" id="SDF63649.1"/>
    </source>
</evidence>
<dbReference type="InterPro" id="IPR016192">
    <property type="entry name" value="APOBEC/CMP_deaminase_Zn-bd"/>
</dbReference>
<dbReference type="EC" id="3.5.4.26" evidence="12"/>
<comment type="similarity">
    <text evidence="4 12">In the N-terminal section; belongs to the cytidine and deoxycytidylate deaminase family.</text>
</comment>
<evidence type="ECO:0000256" key="14">
    <source>
        <dbReference type="PIRSR" id="PIRSR006769-2"/>
    </source>
</evidence>
<evidence type="ECO:0000256" key="3">
    <source>
        <dbReference type="ARBA" id="ARBA00004910"/>
    </source>
</evidence>
<feature type="binding site" evidence="15">
    <location>
        <position position="88"/>
    </location>
    <ligand>
        <name>Zn(2+)</name>
        <dbReference type="ChEBI" id="CHEBI:29105"/>
        <note>catalytic</note>
    </ligand>
</feature>
<evidence type="ECO:0000256" key="9">
    <source>
        <dbReference type="ARBA" id="ARBA00022857"/>
    </source>
</evidence>
<organism evidence="17 18">
    <name type="scientific">Terriglobus roseus</name>
    <dbReference type="NCBI Taxonomy" id="392734"/>
    <lineage>
        <taxon>Bacteria</taxon>
        <taxon>Pseudomonadati</taxon>
        <taxon>Acidobacteriota</taxon>
        <taxon>Terriglobia</taxon>
        <taxon>Terriglobales</taxon>
        <taxon>Acidobacteriaceae</taxon>
        <taxon>Terriglobus</taxon>
    </lineage>
</organism>
<feature type="binding site" evidence="14">
    <location>
        <position position="209"/>
    </location>
    <ligand>
        <name>NADP(+)</name>
        <dbReference type="ChEBI" id="CHEBI:58349"/>
    </ligand>
</feature>
<comment type="pathway">
    <text evidence="3 12">Cofactor biosynthesis; riboflavin biosynthesis; 5-amino-6-(D-ribitylamino)uracil from GTP: step 3/4.</text>
</comment>
<reference evidence="18" key="1">
    <citation type="submission" date="2016-10" db="EMBL/GenBank/DDBJ databases">
        <authorList>
            <person name="Varghese N."/>
            <person name="Submissions S."/>
        </authorList>
    </citation>
    <scope>NUCLEOTIDE SEQUENCE [LARGE SCALE GENOMIC DNA]</scope>
    <source>
        <strain evidence="18">GAS232</strain>
    </source>
</reference>
<dbReference type="Pfam" id="PF00383">
    <property type="entry name" value="dCMP_cyt_deam_1"/>
    <property type="match status" value="1"/>
</dbReference>
<evidence type="ECO:0000256" key="4">
    <source>
        <dbReference type="ARBA" id="ARBA00005259"/>
    </source>
</evidence>
<dbReference type="Gene3D" id="3.40.140.10">
    <property type="entry name" value="Cytidine Deaminase, domain 2"/>
    <property type="match status" value="1"/>
</dbReference>
<keyword evidence="7 12" id="KW-0479">Metal-binding</keyword>
<evidence type="ECO:0000256" key="7">
    <source>
        <dbReference type="ARBA" id="ARBA00022723"/>
    </source>
</evidence>
<feature type="active site" description="Proton donor" evidence="13">
    <location>
        <position position="56"/>
    </location>
</feature>
<feature type="binding site" evidence="14">
    <location>
        <position position="313"/>
    </location>
    <ligand>
        <name>substrate</name>
    </ligand>
</feature>
<dbReference type="PROSITE" id="PS00903">
    <property type="entry name" value="CYT_DCMP_DEAMINASES_1"/>
    <property type="match status" value="1"/>
</dbReference>
<keyword evidence="10 12" id="KW-0560">Oxidoreductase</keyword>
<feature type="binding site" evidence="15">
    <location>
        <position position="54"/>
    </location>
    <ligand>
        <name>Zn(2+)</name>
        <dbReference type="ChEBI" id="CHEBI:29105"/>
        <note>catalytic</note>
    </ligand>
</feature>
<dbReference type="SUPFAM" id="SSF53597">
    <property type="entry name" value="Dihydrofolate reductase-like"/>
    <property type="match status" value="1"/>
</dbReference>
<dbReference type="OrthoDB" id="9800865at2"/>